<dbReference type="InterPro" id="IPR027417">
    <property type="entry name" value="P-loop_NTPase"/>
</dbReference>
<dbReference type="NCBIfam" id="TIGR00763">
    <property type="entry name" value="lon"/>
    <property type="match status" value="1"/>
</dbReference>
<dbReference type="GO" id="GO:0004176">
    <property type="term" value="F:ATP-dependent peptidase activity"/>
    <property type="evidence" value="ECO:0007669"/>
    <property type="project" value="UniProtKB-UniRule"/>
</dbReference>
<keyword evidence="15" id="KW-0812">Transmembrane</keyword>
<evidence type="ECO:0000256" key="5">
    <source>
        <dbReference type="ARBA" id="ARBA00022825"/>
    </source>
</evidence>
<dbReference type="CDD" id="cd19500">
    <property type="entry name" value="RecA-like_Lon"/>
    <property type="match status" value="1"/>
</dbReference>
<evidence type="ECO:0000256" key="9">
    <source>
        <dbReference type="PIRNR" id="PIRNR001174"/>
    </source>
</evidence>
<evidence type="ECO:0000313" key="19">
    <source>
        <dbReference type="Proteomes" id="UP000326924"/>
    </source>
</evidence>
<dbReference type="GO" id="GO:0005524">
    <property type="term" value="F:ATP binding"/>
    <property type="evidence" value="ECO:0007669"/>
    <property type="project" value="UniProtKB-UniRule"/>
</dbReference>
<dbReference type="SMART" id="SM00464">
    <property type="entry name" value="LON"/>
    <property type="match status" value="1"/>
</dbReference>
<evidence type="ECO:0000256" key="15">
    <source>
        <dbReference type="SAM" id="Phobius"/>
    </source>
</evidence>
<dbReference type="Gene3D" id="1.20.58.1480">
    <property type="match status" value="1"/>
</dbReference>
<dbReference type="FunFam" id="3.30.230.10:FF:000039">
    <property type="entry name" value="Lon protease homolog 2, peroxisomal"/>
    <property type="match status" value="1"/>
</dbReference>
<evidence type="ECO:0000256" key="12">
    <source>
        <dbReference type="PROSITE-ProRule" id="PRU01122"/>
    </source>
</evidence>
<dbReference type="Pfam" id="PF05362">
    <property type="entry name" value="Lon_C"/>
    <property type="match status" value="1"/>
</dbReference>
<dbReference type="Gene3D" id="1.20.5.5270">
    <property type="match status" value="1"/>
</dbReference>
<keyword evidence="15" id="KW-1133">Transmembrane helix</keyword>
<dbReference type="GO" id="GO:0016887">
    <property type="term" value="F:ATP hydrolysis activity"/>
    <property type="evidence" value="ECO:0007669"/>
    <property type="project" value="UniProtKB-UniRule"/>
</dbReference>
<dbReference type="GO" id="GO:0016558">
    <property type="term" value="P:protein import into peroxisome matrix"/>
    <property type="evidence" value="ECO:0007669"/>
    <property type="project" value="UniProtKB-UniRule"/>
</dbReference>
<dbReference type="GO" id="GO:0004252">
    <property type="term" value="F:serine-type endopeptidase activity"/>
    <property type="evidence" value="ECO:0007669"/>
    <property type="project" value="UniProtKB-UniRule"/>
</dbReference>
<keyword evidence="2 8" id="KW-0645">Protease</keyword>
<dbReference type="InterPro" id="IPR003111">
    <property type="entry name" value="Lon_prtase_N"/>
</dbReference>
<dbReference type="InterPro" id="IPR027065">
    <property type="entry name" value="Lon_Prtase"/>
</dbReference>
<keyword evidence="4 8" id="KW-0378">Hydrolase</keyword>
<dbReference type="AlphaFoldDB" id="A0A5J5ECT5"/>
<gene>
    <name evidence="18" type="ORF">FN846DRAFT_914364</name>
</gene>
<dbReference type="FunFam" id="1.20.5.5270:FF:000002">
    <property type="entry name" value="Lon protease homolog"/>
    <property type="match status" value="1"/>
</dbReference>
<dbReference type="SUPFAM" id="SSF88697">
    <property type="entry name" value="PUA domain-like"/>
    <property type="match status" value="1"/>
</dbReference>
<evidence type="ECO:0000256" key="14">
    <source>
        <dbReference type="SAM" id="MobiDB-lite"/>
    </source>
</evidence>
<keyword evidence="7 8" id="KW-0576">Peroxisome</keyword>
<keyword evidence="15" id="KW-0472">Membrane</keyword>
<evidence type="ECO:0000256" key="10">
    <source>
        <dbReference type="PIRSR" id="PIRSR001174-1"/>
    </source>
</evidence>
<dbReference type="Gene3D" id="1.10.8.60">
    <property type="match status" value="1"/>
</dbReference>
<keyword evidence="5 8" id="KW-0720">Serine protease</keyword>
<dbReference type="OrthoDB" id="2411602at2759"/>
<dbReference type="SUPFAM" id="SSF54211">
    <property type="entry name" value="Ribosomal protein S5 domain 2-like"/>
    <property type="match status" value="1"/>
</dbReference>
<accession>A0A5J5ECT5</accession>
<dbReference type="InterPro" id="IPR027501">
    <property type="entry name" value="Lonp2_euk"/>
</dbReference>
<protein>
    <recommendedName>
        <fullName evidence="8">Lon protease homolog 2, peroxisomal</fullName>
        <ecNumber evidence="8">3.4.21.-</ecNumber>
    </recommendedName>
</protein>
<proteinExistence type="inferred from homology"/>
<keyword evidence="6 8" id="KW-0067">ATP-binding</keyword>
<comment type="function">
    <text evidence="8">ATP-dependent serine protease that mediates the selective degradation of misfolded and unassembled polypeptides in the peroxisomal matrix. Necessary for type 2 peroxisome targeting signal (PTS2)-containing protein processing and facilitates peroxisome matrix protein import.</text>
</comment>
<evidence type="ECO:0000256" key="4">
    <source>
        <dbReference type="ARBA" id="ARBA00022801"/>
    </source>
</evidence>
<keyword evidence="13" id="KW-0175">Coiled coil</keyword>
<dbReference type="PROSITE" id="PS51786">
    <property type="entry name" value="LON_PROTEOLYTIC"/>
    <property type="match status" value="1"/>
</dbReference>
<dbReference type="Proteomes" id="UP000326924">
    <property type="component" value="Unassembled WGS sequence"/>
</dbReference>
<dbReference type="InterPro" id="IPR004815">
    <property type="entry name" value="Lon_bac/euk-typ"/>
</dbReference>
<evidence type="ECO:0000259" key="16">
    <source>
        <dbReference type="PROSITE" id="PS51786"/>
    </source>
</evidence>
<comment type="similarity">
    <text evidence="8 9 12">Belongs to the peptidase S16 family.</text>
</comment>
<dbReference type="FunFam" id="1.10.8.60:FF:000091">
    <property type="entry name" value="Lon protease homolog 2, peroxisomal"/>
    <property type="match status" value="1"/>
</dbReference>
<evidence type="ECO:0000256" key="1">
    <source>
        <dbReference type="ARBA" id="ARBA00004253"/>
    </source>
</evidence>
<sequence>MVAVKPSTLPLIALPYGTVLLPGVVLRIYISDRRDITSLLNKLSNNSSTLDATNVAIGLIPLRPPTEDSTRVIHEEGDEYEKDSSSRGTFSTKSLSQSALNVDPSSATVDELFTHGAVARIVGIEGSSQPDHAVGDASKSGDGLALVVEGVSRFAVKQFRQRTPWIEADVEHFVDEAIAPHDEHTIEQFLQLKALSRELVSLLRSSNGRGGIGLPPLMARRLEILIARKDVHDAGSLADFMVSAAETTFLERLEFLAAVTVPLRLEKAVLILTRQVELIKSAVQRRNSQNSPVPALVVVDRRNGPGARARGRRGISSGMGAEDEDVDEDEIEELVKTLKNAELSPEADRVAKRELQRLKRMSPVQAEYGVCRTYLETLAEIPWTKMTEENLGITTLARARKQLNDDHYGLEKIKKRLLEYLAVLRLKQQLEREREAAEKNTETEGKELVKASDVKAGNAFDSVPADRSKKRIVDKSPILLLVGPPGTGKTSLAKSVATALGRKFHRISLGGVRDEAEIRGHRRTYVAAMPGVIVNALKKVGVANPVILLDEIDKVGGANFHGDPSAAMLEVLDPEQNWSFTDHYINIPIDLSKVLFIATANSLDTIPPPLLDRMETIQLSGYTSVEKKHIASQYLIPKQLKSNGLSQDLVDLPEEAIYKIITSYTRESGVRNLEREVGSVCRAKAVEFSEAKDRNDLASYKPRVEVADLENILGIEKFDHELAERSNQPGVVTGLVAFSVGGTGAILFIETSFMPGNGKLQLTGKLGDVIKESVEVALTWVRAHAYVLGLTHHPDEDLVKNKNVHVHCPAGAVPKDGPSAGMAFTLALISLFSERRVAPTLAMTGEMSLRGKVTAVGGIKEKLIGALTAGVKTVLLPTHNKKDVKELPQEVKDGLEILYVRNIWEALKYVWPEWTIGEQNVGMLESRL</sequence>
<dbReference type="InterPro" id="IPR003593">
    <property type="entry name" value="AAA+_ATPase"/>
</dbReference>
<dbReference type="InterPro" id="IPR046336">
    <property type="entry name" value="Lon_prtase_N_sf"/>
</dbReference>
<name>A0A5J5ECT5_9PEZI</name>
<dbReference type="InterPro" id="IPR003959">
    <property type="entry name" value="ATPase_AAA_core"/>
</dbReference>
<dbReference type="HAMAP" id="MF_03121">
    <property type="entry name" value="lonp2_euk"/>
    <property type="match status" value="1"/>
</dbReference>
<dbReference type="PANTHER" id="PTHR10046">
    <property type="entry name" value="ATP DEPENDENT LON PROTEASE FAMILY MEMBER"/>
    <property type="match status" value="1"/>
</dbReference>
<comment type="subcellular location">
    <subcellularLocation>
        <location evidence="1 8">Peroxisome matrix</location>
    </subcellularLocation>
</comment>
<dbReference type="PIRSF" id="PIRSF001174">
    <property type="entry name" value="Lon_proteas"/>
    <property type="match status" value="1"/>
</dbReference>
<evidence type="ECO:0000256" key="7">
    <source>
        <dbReference type="ARBA" id="ARBA00023140"/>
    </source>
</evidence>
<dbReference type="InterPro" id="IPR054594">
    <property type="entry name" value="Lon_lid"/>
</dbReference>
<organism evidence="18 19">
    <name type="scientific">Sphaerosporella brunnea</name>
    <dbReference type="NCBI Taxonomy" id="1250544"/>
    <lineage>
        <taxon>Eukaryota</taxon>
        <taxon>Fungi</taxon>
        <taxon>Dikarya</taxon>
        <taxon>Ascomycota</taxon>
        <taxon>Pezizomycotina</taxon>
        <taxon>Pezizomycetes</taxon>
        <taxon>Pezizales</taxon>
        <taxon>Pyronemataceae</taxon>
        <taxon>Sphaerosporella</taxon>
    </lineage>
</organism>
<dbReference type="EMBL" id="VXIS01000487">
    <property type="protein sequence ID" value="KAA8893164.1"/>
    <property type="molecule type" value="Genomic_DNA"/>
</dbReference>
<feature type="active site" evidence="8 10">
    <location>
        <position position="819"/>
    </location>
</feature>
<feature type="domain" description="Lon N-terminal" evidence="17">
    <location>
        <begin position="9"/>
        <end position="276"/>
    </location>
</feature>
<dbReference type="PRINTS" id="PR00830">
    <property type="entry name" value="ENDOLAPTASE"/>
</dbReference>
<comment type="caution">
    <text evidence="18">The sequence shown here is derived from an EMBL/GenBank/DDBJ whole genome shotgun (WGS) entry which is preliminary data.</text>
</comment>
<dbReference type="Pfam" id="PF00004">
    <property type="entry name" value="AAA"/>
    <property type="match status" value="1"/>
</dbReference>
<dbReference type="Gene3D" id="3.30.230.10">
    <property type="match status" value="1"/>
</dbReference>
<dbReference type="Pfam" id="PF22667">
    <property type="entry name" value="Lon_lid"/>
    <property type="match status" value="1"/>
</dbReference>
<feature type="transmembrane region" description="Helical" evidence="15">
    <location>
        <begin position="12"/>
        <end position="30"/>
    </location>
</feature>
<evidence type="ECO:0000256" key="8">
    <source>
        <dbReference type="HAMAP-Rule" id="MF_03121"/>
    </source>
</evidence>
<keyword evidence="3 8" id="KW-0547">Nucleotide-binding</keyword>
<dbReference type="Gene3D" id="3.40.50.300">
    <property type="entry name" value="P-loop containing nucleotide triphosphate hydrolases"/>
    <property type="match status" value="1"/>
</dbReference>
<dbReference type="Pfam" id="PF02190">
    <property type="entry name" value="LON_substr_bdg"/>
    <property type="match status" value="1"/>
</dbReference>
<feature type="coiled-coil region" evidence="13">
    <location>
        <begin position="420"/>
        <end position="447"/>
    </location>
</feature>
<dbReference type="SMART" id="SM00382">
    <property type="entry name" value="AAA"/>
    <property type="match status" value="1"/>
</dbReference>
<evidence type="ECO:0000313" key="18">
    <source>
        <dbReference type="EMBL" id="KAA8893164.1"/>
    </source>
</evidence>
<feature type="domain" description="Lon proteolytic" evidence="16">
    <location>
        <begin position="726"/>
        <end position="913"/>
    </location>
</feature>
<evidence type="ECO:0000256" key="13">
    <source>
        <dbReference type="SAM" id="Coils"/>
    </source>
</evidence>
<dbReference type="PROSITE" id="PS51787">
    <property type="entry name" value="LON_N"/>
    <property type="match status" value="1"/>
</dbReference>
<feature type="binding site" evidence="8 11">
    <location>
        <begin position="483"/>
        <end position="490"/>
    </location>
    <ligand>
        <name>ATP</name>
        <dbReference type="ChEBI" id="CHEBI:30616"/>
    </ligand>
</feature>
<dbReference type="Gene3D" id="2.30.130.40">
    <property type="entry name" value="LON domain-like"/>
    <property type="match status" value="1"/>
</dbReference>
<reference evidence="18 19" key="1">
    <citation type="submission" date="2019-09" db="EMBL/GenBank/DDBJ databases">
        <title>Draft genome of the ectomycorrhizal ascomycete Sphaerosporella brunnea.</title>
        <authorList>
            <consortium name="DOE Joint Genome Institute"/>
            <person name="Benucci G.M."/>
            <person name="Marozzi G."/>
            <person name="Antonielli L."/>
            <person name="Sanchez S."/>
            <person name="Marco P."/>
            <person name="Wang X."/>
            <person name="Falini L.B."/>
            <person name="Barry K."/>
            <person name="Haridas S."/>
            <person name="Lipzen A."/>
            <person name="Labutti K."/>
            <person name="Grigoriev I.V."/>
            <person name="Murat C."/>
            <person name="Martin F."/>
            <person name="Albertini E."/>
            <person name="Donnini D."/>
            <person name="Bonito G."/>
        </authorList>
    </citation>
    <scope>NUCLEOTIDE SEQUENCE [LARGE SCALE GENOMIC DNA]</scope>
    <source>
        <strain evidence="18 19">Sb_GMNB300</strain>
    </source>
</reference>
<dbReference type="GO" id="GO:0006515">
    <property type="term" value="P:protein quality control for misfolded or incompletely synthesized proteins"/>
    <property type="evidence" value="ECO:0007669"/>
    <property type="project" value="UniProtKB-UniRule"/>
</dbReference>
<dbReference type="EC" id="3.4.21.-" evidence="8"/>
<feature type="short sequence motif" description="Microbody targeting signal" evidence="8">
    <location>
        <begin position="926"/>
        <end position="928"/>
    </location>
</feature>
<feature type="active site" evidence="8 10">
    <location>
        <position position="862"/>
    </location>
</feature>
<evidence type="ECO:0000256" key="6">
    <source>
        <dbReference type="ARBA" id="ARBA00022840"/>
    </source>
</evidence>
<dbReference type="InParanoid" id="A0A5J5ECT5"/>
<dbReference type="GO" id="GO:0016485">
    <property type="term" value="P:protein processing"/>
    <property type="evidence" value="ECO:0007669"/>
    <property type="project" value="UniProtKB-UniRule"/>
</dbReference>
<dbReference type="InterPro" id="IPR014721">
    <property type="entry name" value="Ribsml_uS5_D2-typ_fold_subgr"/>
</dbReference>
<dbReference type="InterPro" id="IPR015947">
    <property type="entry name" value="PUA-like_sf"/>
</dbReference>
<evidence type="ECO:0000256" key="2">
    <source>
        <dbReference type="ARBA" id="ARBA00022670"/>
    </source>
</evidence>
<dbReference type="InterPro" id="IPR008269">
    <property type="entry name" value="Lon_proteolytic"/>
</dbReference>
<evidence type="ECO:0000259" key="17">
    <source>
        <dbReference type="PROSITE" id="PS51787"/>
    </source>
</evidence>
<dbReference type="GO" id="GO:0005782">
    <property type="term" value="C:peroxisomal matrix"/>
    <property type="evidence" value="ECO:0007669"/>
    <property type="project" value="UniProtKB-SubCell"/>
</dbReference>
<feature type="region of interest" description="Disordered" evidence="14">
    <location>
        <begin position="76"/>
        <end position="95"/>
    </location>
</feature>
<feature type="compositionally biased region" description="Polar residues" evidence="14">
    <location>
        <begin position="86"/>
        <end position="95"/>
    </location>
</feature>
<dbReference type="SUPFAM" id="SSF52540">
    <property type="entry name" value="P-loop containing nucleoside triphosphate hydrolases"/>
    <property type="match status" value="1"/>
</dbReference>
<evidence type="ECO:0000256" key="11">
    <source>
        <dbReference type="PIRSR" id="PIRSR001174-2"/>
    </source>
</evidence>
<evidence type="ECO:0000256" key="3">
    <source>
        <dbReference type="ARBA" id="ARBA00022741"/>
    </source>
</evidence>
<dbReference type="InterPro" id="IPR020568">
    <property type="entry name" value="Ribosomal_Su5_D2-typ_SF"/>
</dbReference>
<keyword evidence="19" id="KW-1185">Reference proteome</keyword>